<protein>
    <submittedName>
        <fullName evidence="2">TolC family protein</fullName>
    </submittedName>
</protein>
<dbReference type="SUPFAM" id="SSF56954">
    <property type="entry name" value="Outer membrane efflux proteins (OEP)"/>
    <property type="match status" value="1"/>
</dbReference>
<proteinExistence type="predicted"/>
<dbReference type="PANTHER" id="PTHR30203">
    <property type="entry name" value="OUTER MEMBRANE CATION EFFLUX PROTEIN"/>
    <property type="match status" value="1"/>
</dbReference>
<organism evidence="2 3">
    <name type="scientific">Zhongshania guokunii</name>
    <dbReference type="NCBI Taxonomy" id="641783"/>
    <lineage>
        <taxon>Bacteria</taxon>
        <taxon>Pseudomonadati</taxon>
        <taxon>Pseudomonadota</taxon>
        <taxon>Gammaproteobacteria</taxon>
        <taxon>Cellvibrionales</taxon>
        <taxon>Spongiibacteraceae</taxon>
        <taxon>Zhongshania</taxon>
    </lineage>
</organism>
<keyword evidence="1" id="KW-0175">Coiled coil</keyword>
<evidence type="ECO:0000313" key="3">
    <source>
        <dbReference type="Proteomes" id="UP001557485"/>
    </source>
</evidence>
<name>A0ABV3U4D0_9GAMM</name>
<gene>
    <name evidence="2" type="ORF">AB4876_07715</name>
</gene>
<feature type="coiled-coil region" evidence="1">
    <location>
        <begin position="173"/>
        <end position="207"/>
    </location>
</feature>
<comment type="caution">
    <text evidence="2">The sequence shown here is derived from an EMBL/GenBank/DDBJ whole genome shotgun (WGS) entry which is preliminary data.</text>
</comment>
<evidence type="ECO:0000256" key="1">
    <source>
        <dbReference type="SAM" id="Coils"/>
    </source>
</evidence>
<dbReference type="InterPro" id="IPR010131">
    <property type="entry name" value="MdtP/NodT-like"/>
</dbReference>
<dbReference type="RefSeq" id="WP_368381074.1">
    <property type="nucleotide sequence ID" value="NZ_JBFRYA010000005.1"/>
</dbReference>
<dbReference type="Proteomes" id="UP001557485">
    <property type="component" value="Unassembled WGS sequence"/>
</dbReference>
<evidence type="ECO:0000313" key="2">
    <source>
        <dbReference type="EMBL" id="MEX1668794.1"/>
    </source>
</evidence>
<reference evidence="2 3" key="1">
    <citation type="journal article" date="2011" name="Int. J. Syst. Evol. Microbiol.">
        <title>Zhongshania antarctica gen. nov., sp. nov. and Zhongshania guokunii sp. nov., gammaproteobacteria respectively isolated from coastal attached (fast) ice and surface seawater of the Antarctic.</title>
        <authorList>
            <person name="Li H.J."/>
            <person name="Zhang X.Y."/>
            <person name="Chen C.X."/>
            <person name="Zhang Y.J."/>
            <person name="Gao Z.M."/>
            <person name="Yu Y."/>
            <person name="Chen X.L."/>
            <person name="Chen B."/>
            <person name="Zhang Y.Z."/>
        </authorList>
    </citation>
    <scope>NUCLEOTIDE SEQUENCE [LARGE SCALE GENOMIC DNA]</scope>
    <source>
        <strain evidence="2 3">ZS6-22T</strain>
    </source>
</reference>
<keyword evidence="3" id="KW-1185">Reference proteome</keyword>
<dbReference type="Gene3D" id="1.20.1600.10">
    <property type="entry name" value="Outer membrane efflux proteins (OEP)"/>
    <property type="match status" value="1"/>
</dbReference>
<accession>A0ABV3U4D0</accession>
<dbReference type="PANTHER" id="PTHR30203:SF23">
    <property type="entry name" value="OUTER MEMBRANE EFFLUX PROTEIN"/>
    <property type="match status" value="1"/>
</dbReference>
<dbReference type="EMBL" id="JBFRYA010000005">
    <property type="protein sequence ID" value="MEX1668794.1"/>
    <property type="molecule type" value="Genomic_DNA"/>
</dbReference>
<sequence length="426" mass="47242">MACINRRRHRAVLGGLCLLMSGVAFSLSLDRAISLAQANDPWLHGSQLREQALAAEAISAAALPDPTLSFGAANLPTDTFDFRQEGMTQASVGISQRLPRGNSLKLMAEQKRQLSQQQPMLRADRQAKIAATVSQLWLEGYRAEQSIALIDADRPLFEQLLALSRGNYSAGLKQASQQDIIRAELALSRVEERILKLKQQRDLARDQLGEWLNNETISEFGPSTNYGSDLNAKTISKRGATAALQAHPAIRAIEQYIATAQTTVAISQEQYKAEWSVNAKYAHRADDPLGNDRADFFSLGVSVDLPLFTAKRQDQNLNAAQARAEASRTDKALLLRRMMANLKAQASQLHAIDERLTLYKSRLVHESNKLIDASITAYQNDKGDFTEVIQAHIDALNLKIEVLDLHVDRQKIVATIDYLLAGERYE</sequence>